<feature type="non-terminal residue" evidence="1">
    <location>
        <position position="213"/>
    </location>
</feature>
<evidence type="ECO:0000313" key="1">
    <source>
        <dbReference type="EMBL" id="CAG8834046.1"/>
    </source>
</evidence>
<reference evidence="1" key="1">
    <citation type="submission" date="2021-06" db="EMBL/GenBank/DDBJ databases">
        <authorList>
            <person name="Kallberg Y."/>
            <person name="Tangrot J."/>
            <person name="Rosling A."/>
        </authorList>
    </citation>
    <scope>NUCLEOTIDE SEQUENCE</scope>
    <source>
        <strain evidence="1">FL966</strain>
    </source>
</reference>
<evidence type="ECO:0000313" key="2">
    <source>
        <dbReference type="Proteomes" id="UP000789759"/>
    </source>
</evidence>
<protein>
    <submittedName>
        <fullName evidence="1">1321_t:CDS:1</fullName>
    </submittedName>
</protein>
<organism evidence="1 2">
    <name type="scientific">Cetraspora pellucida</name>
    <dbReference type="NCBI Taxonomy" id="1433469"/>
    <lineage>
        <taxon>Eukaryota</taxon>
        <taxon>Fungi</taxon>
        <taxon>Fungi incertae sedis</taxon>
        <taxon>Mucoromycota</taxon>
        <taxon>Glomeromycotina</taxon>
        <taxon>Glomeromycetes</taxon>
        <taxon>Diversisporales</taxon>
        <taxon>Gigasporaceae</taxon>
        <taxon>Cetraspora</taxon>
    </lineage>
</organism>
<comment type="caution">
    <text evidence="1">The sequence shown here is derived from an EMBL/GenBank/DDBJ whole genome shotgun (WGS) entry which is preliminary data.</text>
</comment>
<dbReference type="AlphaFoldDB" id="A0A9N9KIH6"/>
<keyword evidence="2" id="KW-1185">Reference proteome</keyword>
<sequence length="213" mass="24875">TLEMEEFQSCIYFPKSIEAILRKLKNFNEPFDNTTMQFILTKDLVNVWKGILHDNLKSLSNIEELVFIEMLDLKPSEQMNETPEKTIELPISTPAKIIASQILTGNRNVIEDIHIKCHSSTYDNNLTLGVEFRQIQGILWINVLIETFEILISSEEYYMETNVLLLKCIHKIILMDTIETVQRRSLTCFNDSLKKLQEQIDKFLKKLCNEDTK</sequence>
<dbReference type="EMBL" id="CAJVQA010072430">
    <property type="protein sequence ID" value="CAG8834046.1"/>
    <property type="molecule type" value="Genomic_DNA"/>
</dbReference>
<accession>A0A9N9KIH6</accession>
<proteinExistence type="predicted"/>
<gene>
    <name evidence="1" type="ORF">CPELLU_LOCUS21056</name>
</gene>
<dbReference type="OrthoDB" id="2402282at2759"/>
<dbReference type="Proteomes" id="UP000789759">
    <property type="component" value="Unassembled WGS sequence"/>
</dbReference>
<name>A0A9N9KIH6_9GLOM</name>